<dbReference type="InterPro" id="IPR015500">
    <property type="entry name" value="Peptidase_S8_subtilisin-rel"/>
</dbReference>
<comment type="similarity">
    <text evidence="1 6">Belongs to the peptidase S8 family.</text>
</comment>
<protein>
    <submittedName>
        <fullName evidence="9">Xylem serine proteinase 1</fullName>
    </submittedName>
</protein>
<dbReference type="Proteomes" id="UP001180020">
    <property type="component" value="Unassembled WGS sequence"/>
</dbReference>
<keyword evidence="2" id="KW-0645">Protease</keyword>
<dbReference type="InterPro" id="IPR023828">
    <property type="entry name" value="Peptidase_S8_Ser-AS"/>
</dbReference>
<evidence type="ECO:0000256" key="2">
    <source>
        <dbReference type="ARBA" id="ARBA00022670"/>
    </source>
</evidence>
<reference evidence="9" key="1">
    <citation type="journal article" date="2023" name="Nat. Commun.">
        <title>Diploid and tetraploid genomes of Acorus and the evolution of monocots.</title>
        <authorList>
            <person name="Ma L."/>
            <person name="Liu K.W."/>
            <person name="Li Z."/>
            <person name="Hsiao Y.Y."/>
            <person name="Qi Y."/>
            <person name="Fu T."/>
            <person name="Tang G.D."/>
            <person name="Zhang D."/>
            <person name="Sun W.H."/>
            <person name="Liu D.K."/>
            <person name="Li Y."/>
            <person name="Chen G.Z."/>
            <person name="Liu X.D."/>
            <person name="Liao X.Y."/>
            <person name="Jiang Y.T."/>
            <person name="Yu X."/>
            <person name="Hao Y."/>
            <person name="Huang J."/>
            <person name="Zhao X.W."/>
            <person name="Ke S."/>
            <person name="Chen Y.Y."/>
            <person name="Wu W.L."/>
            <person name="Hsu J.L."/>
            <person name="Lin Y.F."/>
            <person name="Huang M.D."/>
            <person name="Li C.Y."/>
            <person name="Huang L."/>
            <person name="Wang Z.W."/>
            <person name="Zhao X."/>
            <person name="Zhong W.Y."/>
            <person name="Peng D.H."/>
            <person name="Ahmad S."/>
            <person name="Lan S."/>
            <person name="Zhang J.S."/>
            <person name="Tsai W.C."/>
            <person name="Van de Peer Y."/>
            <person name="Liu Z.J."/>
        </authorList>
    </citation>
    <scope>NUCLEOTIDE SEQUENCE</scope>
    <source>
        <strain evidence="9">CP</strain>
    </source>
</reference>
<dbReference type="PANTHER" id="PTHR10795">
    <property type="entry name" value="PROPROTEIN CONVERTASE SUBTILISIN/KEXIN"/>
    <property type="match status" value="1"/>
</dbReference>
<dbReference type="PRINTS" id="PR00723">
    <property type="entry name" value="SUBTILISIN"/>
</dbReference>
<accession>A0AAV9C8A7</accession>
<organism evidence="9 10">
    <name type="scientific">Acorus calamus</name>
    <name type="common">Sweet flag</name>
    <dbReference type="NCBI Taxonomy" id="4465"/>
    <lineage>
        <taxon>Eukaryota</taxon>
        <taxon>Viridiplantae</taxon>
        <taxon>Streptophyta</taxon>
        <taxon>Embryophyta</taxon>
        <taxon>Tracheophyta</taxon>
        <taxon>Spermatophyta</taxon>
        <taxon>Magnoliopsida</taxon>
        <taxon>Liliopsida</taxon>
        <taxon>Acoraceae</taxon>
        <taxon>Acorus</taxon>
    </lineage>
</organism>
<evidence type="ECO:0000256" key="5">
    <source>
        <dbReference type="ARBA" id="ARBA00022825"/>
    </source>
</evidence>
<keyword evidence="4" id="KW-0378">Hydrolase</keyword>
<comment type="caution">
    <text evidence="6">Lacks conserved residue(s) required for the propagation of feature annotation.</text>
</comment>
<dbReference type="AlphaFoldDB" id="A0AAV9C8A7"/>
<keyword evidence="3" id="KW-0732">Signal</keyword>
<dbReference type="InterPro" id="IPR041469">
    <property type="entry name" value="Subtilisin-like_FN3"/>
</dbReference>
<evidence type="ECO:0000256" key="4">
    <source>
        <dbReference type="ARBA" id="ARBA00022801"/>
    </source>
</evidence>
<dbReference type="InterPro" id="IPR036852">
    <property type="entry name" value="Peptidase_S8/S53_dom_sf"/>
</dbReference>
<proteinExistence type="inferred from homology"/>
<dbReference type="Gene3D" id="2.60.40.2310">
    <property type="match status" value="1"/>
</dbReference>
<dbReference type="InterPro" id="IPR045051">
    <property type="entry name" value="SBT"/>
</dbReference>
<dbReference type="GO" id="GO:0006508">
    <property type="term" value="P:proteolysis"/>
    <property type="evidence" value="ECO:0007669"/>
    <property type="project" value="UniProtKB-KW"/>
</dbReference>
<name>A0AAV9C8A7_ACOCL</name>
<gene>
    <name evidence="9" type="primary">XSP1</name>
    <name evidence="9" type="ORF">QJS10_CPB20g01588</name>
</gene>
<reference evidence="9" key="2">
    <citation type="submission" date="2023-06" db="EMBL/GenBank/DDBJ databases">
        <authorList>
            <person name="Ma L."/>
            <person name="Liu K.-W."/>
            <person name="Li Z."/>
            <person name="Hsiao Y.-Y."/>
            <person name="Qi Y."/>
            <person name="Fu T."/>
            <person name="Tang G."/>
            <person name="Zhang D."/>
            <person name="Sun W.-H."/>
            <person name="Liu D.-K."/>
            <person name="Li Y."/>
            <person name="Chen G.-Z."/>
            <person name="Liu X.-D."/>
            <person name="Liao X.-Y."/>
            <person name="Jiang Y.-T."/>
            <person name="Yu X."/>
            <person name="Hao Y."/>
            <person name="Huang J."/>
            <person name="Zhao X.-W."/>
            <person name="Ke S."/>
            <person name="Chen Y.-Y."/>
            <person name="Wu W.-L."/>
            <person name="Hsu J.-L."/>
            <person name="Lin Y.-F."/>
            <person name="Huang M.-D."/>
            <person name="Li C.-Y."/>
            <person name="Huang L."/>
            <person name="Wang Z.-W."/>
            <person name="Zhao X."/>
            <person name="Zhong W.-Y."/>
            <person name="Peng D.-H."/>
            <person name="Ahmad S."/>
            <person name="Lan S."/>
            <person name="Zhang J.-S."/>
            <person name="Tsai W.-C."/>
            <person name="Van De Peer Y."/>
            <person name="Liu Z.-J."/>
        </authorList>
    </citation>
    <scope>NUCLEOTIDE SEQUENCE</scope>
    <source>
        <strain evidence="9">CP</strain>
        <tissue evidence="9">Leaves</tissue>
    </source>
</reference>
<comment type="caution">
    <text evidence="9">The sequence shown here is derived from an EMBL/GenBank/DDBJ whole genome shotgun (WGS) entry which is preliminary data.</text>
</comment>
<keyword evidence="10" id="KW-1185">Reference proteome</keyword>
<dbReference type="Gene3D" id="3.40.50.200">
    <property type="entry name" value="Peptidase S8/S53 domain"/>
    <property type="match status" value="1"/>
</dbReference>
<dbReference type="SUPFAM" id="SSF52743">
    <property type="entry name" value="Subtilisin-like"/>
    <property type="match status" value="1"/>
</dbReference>
<evidence type="ECO:0000313" key="10">
    <source>
        <dbReference type="Proteomes" id="UP001180020"/>
    </source>
</evidence>
<dbReference type="GO" id="GO:0004252">
    <property type="term" value="F:serine-type endopeptidase activity"/>
    <property type="evidence" value="ECO:0007669"/>
    <property type="project" value="InterPro"/>
</dbReference>
<feature type="domain" description="Peptidase S8/S53" evidence="7">
    <location>
        <begin position="129"/>
        <end position="408"/>
    </location>
</feature>
<evidence type="ECO:0000259" key="8">
    <source>
        <dbReference type="Pfam" id="PF17766"/>
    </source>
</evidence>
<dbReference type="InterPro" id="IPR000209">
    <property type="entry name" value="Peptidase_S8/S53_dom"/>
</dbReference>
<evidence type="ECO:0000256" key="6">
    <source>
        <dbReference type="PROSITE-ProRule" id="PRU01240"/>
    </source>
</evidence>
<evidence type="ECO:0000259" key="7">
    <source>
        <dbReference type="Pfam" id="PF00082"/>
    </source>
</evidence>
<evidence type="ECO:0000256" key="1">
    <source>
        <dbReference type="ARBA" id="ARBA00011073"/>
    </source>
</evidence>
<dbReference type="Pfam" id="PF00082">
    <property type="entry name" value="Peptidase_S8"/>
    <property type="match status" value="1"/>
</dbReference>
<evidence type="ECO:0000313" key="9">
    <source>
        <dbReference type="EMBL" id="KAK1285146.1"/>
    </source>
</evidence>
<evidence type="ECO:0000256" key="3">
    <source>
        <dbReference type="ARBA" id="ARBA00022729"/>
    </source>
</evidence>
<keyword evidence="5" id="KW-0720">Serine protease</keyword>
<dbReference type="EMBL" id="JAUJYO010000020">
    <property type="protein sequence ID" value="KAK1285146.1"/>
    <property type="molecule type" value="Genomic_DNA"/>
</dbReference>
<dbReference type="PROSITE" id="PS51892">
    <property type="entry name" value="SUBTILASE"/>
    <property type="match status" value="1"/>
</dbReference>
<dbReference type="Pfam" id="PF17766">
    <property type="entry name" value="fn3_6"/>
    <property type="match status" value="1"/>
</dbReference>
<feature type="domain" description="Subtilisin-like protease fibronectin type-III" evidence="8">
    <location>
        <begin position="471"/>
        <end position="570"/>
    </location>
</feature>
<dbReference type="PROSITE" id="PS00138">
    <property type="entry name" value="SUBTILASE_SER"/>
    <property type="match status" value="1"/>
</dbReference>
<sequence>MDEPMEKSDKQLHAQHFNLHKMSWKLNILTSRRSLLIHSMEPLPCSIPSSQNHPPLACTKGSSHYGGEGLVLPKYIVYLGDKVHDSVDVVGSHHDLLSEILGRYHSKLPKLQRHSKIIGGQYFRMDKNIPKGEYASPLDFIGHGTHTSSTAAGVNVETNFYGLASGTAHGGVPSARIAMYKVCWGDGTCNDEDTFAAFDAAIYDGVDIINLSLGQSPGHHVTDAIAVGSFHAMRYGILTAASAGNDGPFHRTVVNYAPWLLTVGASTIDRQFKSDLKLGNGKTYSVSGGCHPQSYEANVTAPTMFAFSSRGPNPVYKSILKPDLVAPGLDVLAAYPDAQSVTRYPEDDRHAKYIIQSGTSMAAPHVTAAAAYVKSFHPTWSPAAIKSALITTAKVMTPGNTITKDDEYAYGAGQIDPVKAVDPGLVYDANQQSYLNFLCAKHPDMDAIRVFAVSKNVDCSKFPAAEGYDALNYPTFQYIVEDVSKPSVAEFQRYVTNVGSGPATYQVTVKAPEGVQVTVSPSTLSFISPYQKQQFKVTVKTSAVTGDAYAVSGSLVWSDGVHSVKSPIVVHYAY</sequence>